<dbReference type="Pfam" id="PF01494">
    <property type="entry name" value="FAD_binding_3"/>
    <property type="match status" value="1"/>
</dbReference>
<accession>A0ABW3PR55</accession>
<dbReference type="EC" id="1.-.-.-" evidence="4"/>
<organism evidence="4 5">
    <name type="scientific">Paenibacillus provencensis</name>
    <dbReference type="NCBI Taxonomy" id="441151"/>
    <lineage>
        <taxon>Bacteria</taxon>
        <taxon>Bacillati</taxon>
        <taxon>Bacillota</taxon>
        <taxon>Bacilli</taxon>
        <taxon>Bacillales</taxon>
        <taxon>Paenibacillaceae</taxon>
        <taxon>Paenibacillus</taxon>
    </lineage>
</organism>
<dbReference type="InterPro" id="IPR036188">
    <property type="entry name" value="FAD/NAD-bd_sf"/>
</dbReference>
<dbReference type="EMBL" id="JBHTKX010000001">
    <property type="protein sequence ID" value="MFD1127942.1"/>
    <property type="molecule type" value="Genomic_DNA"/>
</dbReference>
<dbReference type="InterPro" id="IPR050631">
    <property type="entry name" value="PheA/TfdB_FAD_monoxygenase"/>
</dbReference>
<evidence type="ECO:0000259" key="3">
    <source>
        <dbReference type="Pfam" id="PF01494"/>
    </source>
</evidence>
<evidence type="ECO:0000256" key="2">
    <source>
        <dbReference type="ARBA" id="ARBA00023027"/>
    </source>
</evidence>
<reference evidence="5" key="1">
    <citation type="journal article" date="2019" name="Int. J. Syst. Evol. Microbiol.">
        <title>The Global Catalogue of Microorganisms (GCM) 10K type strain sequencing project: providing services to taxonomists for standard genome sequencing and annotation.</title>
        <authorList>
            <consortium name="The Broad Institute Genomics Platform"/>
            <consortium name="The Broad Institute Genome Sequencing Center for Infectious Disease"/>
            <person name="Wu L."/>
            <person name="Ma J."/>
        </authorList>
    </citation>
    <scope>NUCLEOTIDE SEQUENCE [LARGE SCALE GENOMIC DNA]</scope>
    <source>
        <strain evidence="5">CCUG 53519</strain>
    </source>
</reference>
<protein>
    <submittedName>
        <fullName evidence="4">NAD(P)/FAD-dependent oxidoreductase</fullName>
        <ecNumber evidence="4">1.-.-.-</ecNumber>
    </submittedName>
</protein>
<dbReference type="Proteomes" id="UP001597169">
    <property type="component" value="Unassembled WGS sequence"/>
</dbReference>
<dbReference type="PANTHER" id="PTHR43476:SF4">
    <property type="entry name" value="BLR0106 PROTEIN"/>
    <property type="match status" value="1"/>
</dbReference>
<dbReference type="Gene3D" id="3.50.50.60">
    <property type="entry name" value="FAD/NAD(P)-binding domain"/>
    <property type="match status" value="1"/>
</dbReference>
<gene>
    <name evidence="4" type="ORF">ACFQ3J_07140</name>
</gene>
<proteinExistence type="predicted"/>
<dbReference type="RefSeq" id="WP_251584034.1">
    <property type="nucleotide sequence ID" value="NZ_JBHTKX010000001.1"/>
</dbReference>
<feature type="domain" description="FAD-binding" evidence="3">
    <location>
        <begin position="2"/>
        <end position="333"/>
    </location>
</feature>
<name>A0ABW3PR55_9BACL</name>
<keyword evidence="1 4" id="KW-0560">Oxidoreductase</keyword>
<keyword evidence="5" id="KW-1185">Reference proteome</keyword>
<dbReference type="PRINTS" id="PR00420">
    <property type="entry name" value="RNGMNOXGNASE"/>
</dbReference>
<evidence type="ECO:0000256" key="1">
    <source>
        <dbReference type="ARBA" id="ARBA00023002"/>
    </source>
</evidence>
<keyword evidence="2" id="KW-0520">NAD</keyword>
<evidence type="ECO:0000313" key="5">
    <source>
        <dbReference type="Proteomes" id="UP001597169"/>
    </source>
</evidence>
<dbReference type="GO" id="GO:0016491">
    <property type="term" value="F:oxidoreductase activity"/>
    <property type="evidence" value="ECO:0007669"/>
    <property type="project" value="UniProtKB-KW"/>
</dbReference>
<sequence>MYDAVIVGARCAGAALAIFLAQKGYKVAMVDRDTFPSHTTSTHVTGEIDIYQRLGVLEQLEAAGAPSLRRMHVHLGTSSFESDMLVTPRAIGLRRYHFDQILIQKAMSYPTVSFEQGCLVTGLIQDRGKVQGISIRKGAVQKELMANVIVGADGYFSFVASRVNAASYETSPLMRPAYYGYFRNVKPLPIPAVEWFWNEEDIIFCNPTDDDLHTVLVMPPMSEMKRWMRSPKDMLLERITKIPGLHERMQAAQLSDRVRGIGARPMYLKQAYGQGWALVGDAGAYVHPVTGSGMDNAVGSAELLSKALHEVFTGQASWENALKTYQTKRDELIKPQMHGAHVSMNRADQAINYEKLQWLQALCTFPGLTHDLAANVKEVARILGNERYEQLEKMMMPN</sequence>
<evidence type="ECO:0000313" key="4">
    <source>
        <dbReference type="EMBL" id="MFD1127942.1"/>
    </source>
</evidence>
<dbReference type="InterPro" id="IPR002938">
    <property type="entry name" value="FAD-bd"/>
</dbReference>
<comment type="caution">
    <text evidence="4">The sequence shown here is derived from an EMBL/GenBank/DDBJ whole genome shotgun (WGS) entry which is preliminary data.</text>
</comment>
<dbReference type="SUPFAM" id="SSF51905">
    <property type="entry name" value="FAD/NAD(P)-binding domain"/>
    <property type="match status" value="1"/>
</dbReference>
<dbReference type="PANTHER" id="PTHR43476">
    <property type="entry name" value="3-(3-HYDROXY-PHENYL)PROPIONATE/3-HYDROXYCINNAMIC ACID HYDROXYLASE"/>
    <property type="match status" value="1"/>
</dbReference>